<feature type="compositionally biased region" description="Basic and acidic residues" evidence="1">
    <location>
        <begin position="48"/>
        <end position="62"/>
    </location>
</feature>
<organism evidence="2 3">
    <name type="scientific">Striga asiatica</name>
    <name type="common">Asiatic witchweed</name>
    <name type="synonym">Buchnera asiatica</name>
    <dbReference type="NCBI Taxonomy" id="4170"/>
    <lineage>
        <taxon>Eukaryota</taxon>
        <taxon>Viridiplantae</taxon>
        <taxon>Streptophyta</taxon>
        <taxon>Embryophyta</taxon>
        <taxon>Tracheophyta</taxon>
        <taxon>Spermatophyta</taxon>
        <taxon>Magnoliopsida</taxon>
        <taxon>eudicotyledons</taxon>
        <taxon>Gunneridae</taxon>
        <taxon>Pentapetalae</taxon>
        <taxon>asterids</taxon>
        <taxon>lamiids</taxon>
        <taxon>Lamiales</taxon>
        <taxon>Orobanchaceae</taxon>
        <taxon>Buchnereae</taxon>
        <taxon>Striga</taxon>
    </lineage>
</organism>
<proteinExistence type="predicted"/>
<accession>A0A5A7PZJ3</accession>
<feature type="region of interest" description="Disordered" evidence="1">
    <location>
        <begin position="1"/>
        <end position="63"/>
    </location>
</feature>
<dbReference type="Proteomes" id="UP000325081">
    <property type="component" value="Unassembled WGS sequence"/>
</dbReference>
<name>A0A5A7PZJ3_STRAF</name>
<gene>
    <name evidence="2" type="ORF">STAS_14751</name>
</gene>
<keyword evidence="3" id="KW-1185">Reference proteome</keyword>
<sequence>TYSFSESSQTARTSGYRTSTIEGVDDSNGVNTRVRDRYQGKAVPRSHGIREDDMRRDAHVKSSDQLWKTPLEESYELHTRVSITDQTMSYMNRKVQPESTSS</sequence>
<feature type="non-terminal residue" evidence="2">
    <location>
        <position position="1"/>
    </location>
</feature>
<comment type="caution">
    <text evidence="2">The sequence shown here is derived from an EMBL/GenBank/DDBJ whole genome shotgun (WGS) entry which is preliminary data.</text>
</comment>
<protein>
    <submittedName>
        <fullName evidence="2">4-hydroxy-3-methylbut-2-enyl diphosphatereductase</fullName>
    </submittedName>
</protein>
<feature type="compositionally biased region" description="Polar residues" evidence="1">
    <location>
        <begin position="1"/>
        <end position="21"/>
    </location>
</feature>
<evidence type="ECO:0000313" key="2">
    <source>
        <dbReference type="EMBL" id="GER38295.1"/>
    </source>
</evidence>
<dbReference type="AlphaFoldDB" id="A0A5A7PZJ3"/>
<dbReference type="EMBL" id="BKCP01005461">
    <property type="protein sequence ID" value="GER38295.1"/>
    <property type="molecule type" value="Genomic_DNA"/>
</dbReference>
<evidence type="ECO:0000256" key="1">
    <source>
        <dbReference type="SAM" id="MobiDB-lite"/>
    </source>
</evidence>
<evidence type="ECO:0000313" key="3">
    <source>
        <dbReference type="Proteomes" id="UP000325081"/>
    </source>
</evidence>
<reference evidence="3" key="1">
    <citation type="journal article" date="2019" name="Curr. Biol.">
        <title>Genome Sequence of Striga asiatica Provides Insight into the Evolution of Plant Parasitism.</title>
        <authorList>
            <person name="Yoshida S."/>
            <person name="Kim S."/>
            <person name="Wafula E.K."/>
            <person name="Tanskanen J."/>
            <person name="Kim Y.M."/>
            <person name="Honaas L."/>
            <person name="Yang Z."/>
            <person name="Spallek T."/>
            <person name="Conn C.E."/>
            <person name="Ichihashi Y."/>
            <person name="Cheong K."/>
            <person name="Cui S."/>
            <person name="Der J.P."/>
            <person name="Gundlach H."/>
            <person name="Jiao Y."/>
            <person name="Hori C."/>
            <person name="Ishida J.K."/>
            <person name="Kasahara H."/>
            <person name="Kiba T."/>
            <person name="Kim M.S."/>
            <person name="Koo N."/>
            <person name="Laohavisit A."/>
            <person name="Lee Y.H."/>
            <person name="Lumba S."/>
            <person name="McCourt P."/>
            <person name="Mortimer J.C."/>
            <person name="Mutuku J.M."/>
            <person name="Nomura T."/>
            <person name="Sasaki-Sekimoto Y."/>
            <person name="Seto Y."/>
            <person name="Wang Y."/>
            <person name="Wakatake T."/>
            <person name="Sakakibara H."/>
            <person name="Demura T."/>
            <person name="Yamaguchi S."/>
            <person name="Yoneyama K."/>
            <person name="Manabe R.I."/>
            <person name="Nelson D.C."/>
            <person name="Schulman A.H."/>
            <person name="Timko M.P."/>
            <person name="dePamphilis C.W."/>
            <person name="Choi D."/>
            <person name="Shirasu K."/>
        </authorList>
    </citation>
    <scope>NUCLEOTIDE SEQUENCE [LARGE SCALE GENOMIC DNA]</scope>
    <source>
        <strain evidence="3">cv. UVA1</strain>
    </source>
</reference>